<feature type="transmembrane region" description="Helical" evidence="5">
    <location>
        <begin position="134"/>
        <end position="160"/>
    </location>
</feature>
<dbReference type="InterPro" id="IPR000276">
    <property type="entry name" value="GPCR_Rhodpsn"/>
</dbReference>
<dbReference type="EMBL" id="CAJNOM010001065">
    <property type="protein sequence ID" value="CAF1589623.1"/>
    <property type="molecule type" value="Genomic_DNA"/>
</dbReference>
<name>A0A815ZZG8_9BILA</name>
<dbReference type="Proteomes" id="UP000663877">
    <property type="component" value="Unassembled WGS sequence"/>
</dbReference>
<keyword evidence="3 5" id="KW-1133">Transmembrane helix</keyword>
<evidence type="ECO:0000256" key="5">
    <source>
        <dbReference type="SAM" id="Phobius"/>
    </source>
</evidence>
<feature type="transmembrane region" description="Helical" evidence="5">
    <location>
        <begin position="91"/>
        <end position="113"/>
    </location>
</feature>
<dbReference type="EMBL" id="CAJNOI010000699">
    <property type="protein sequence ID" value="CAF1331667.1"/>
    <property type="molecule type" value="Genomic_DNA"/>
</dbReference>
<evidence type="ECO:0000256" key="2">
    <source>
        <dbReference type="ARBA" id="ARBA00022692"/>
    </source>
</evidence>
<feature type="domain" description="G-protein coupled receptors family 1 profile" evidence="6">
    <location>
        <begin position="34"/>
        <end position="286"/>
    </location>
</feature>
<comment type="subcellular location">
    <subcellularLocation>
        <location evidence="1">Membrane</location>
    </subcellularLocation>
</comment>
<dbReference type="Pfam" id="PF00001">
    <property type="entry name" value="7tm_1"/>
    <property type="match status" value="1"/>
</dbReference>
<accession>A0A815ZZG8</accession>
<organism evidence="8 9">
    <name type="scientific">Adineta steineri</name>
    <dbReference type="NCBI Taxonomy" id="433720"/>
    <lineage>
        <taxon>Eukaryota</taxon>
        <taxon>Metazoa</taxon>
        <taxon>Spiralia</taxon>
        <taxon>Gnathifera</taxon>
        <taxon>Rotifera</taxon>
        <taxon>Eurotatoria</taxon>
        <taxon>Bdelloidea</taxon>
        <taxon>Adinetida</taxon>
        <taxon>Adinetidae</taxon>
        <taxon>Adineta</taxon>
    </lineage>
</organism>
<gene>
    <name evidence="7" type="ORF">BJG266_LOCUS33917</name>
    <name evidence="8" type="ORF">QVE165_LOCUS51072</name>
</gene>
<feature type="transmembrane region" description="Helical" evidence="5">
    <location>
        <begin position="56"/>
        <end position="79"/>
    </location>
</feature>
<dbReference type="CDD" id="cd00637">
    <property type="entry name" value="7tm_classA_rhodopsin-like"/>
    <property type="match status" value="1"/>
</dbReference>
<comment type="caution">
    <text evidence="8">The sequence shown here is derived from an EMBL/GenBank/DDBJ whole genome shotgun (WGS) entry which is preliminary data.</text>
</comment>
<keyword evidence="2 5" id="KW-0812">Transmembrane</keyword>
<evidence type="ECO:0000256" key="4">
    <source>
        <dbReference type="ARBA" id="ARBA00023136"/>
    </source>
</evidence>
<feature type="transmembrane region" description="Helical" evidence="5">
    <location>
        <begin position="21"/>
        <end position="44"/>
    </location>
</feature>
<dbReference type="AlphaFoldDB" id="A0A815ZZG8"/>
<sequence>MSNEKDLGNPLELRISVYTRFWLYLIPSALSLLCSFFVLFHLLFDRTLRQALNNHIIIVLLLIGLLYEVVSVPLMLYWYQNGDTWIFPLSFAHFWTLVDYFCYSTQLVGFAWASIERHILIFHSHWVSTKKKRFLVHYLPLIVVLVYSFIYYLVIIVFPFCQEVIIQSPFNGVPMSCVLANPFFYKYNTISHQFLPVSLIIILNVALFLRVIWQKSRMNRSIEWRKQRKMTIQLLSASTLYFIFMGPRTIFQFCRFLGLATNDILVLYYHSAFFANYIMFLFPFVCCASMPELGKKLKKILFCQRQRQVIVPVPLPTKNTTNKRTDQIGITAH</sequence>
<dbReference type="InterPro" id="IPR017452">
    <property type="entry name" value="GPCR_Rhodpsn_7TM"/>
</dbReference>
<dbReference type="OrthoDB" id="9988248at2759"/>
<feature type="transmembrane region" description="Helical" evidence="5">
    <location>
        <begin position="234"/>
        <end position="251"/>
    </location>
</feature>
<feature type="transmembrane region" description="Helical" evidence="5">
    <location>
        <begin position="271"/>
        <end position="290"/>
    </location>
</feature>
<evidence type="ECO:0000313" key="9">
    <source>
        <dbReference type="Proteomes" id="UP000663832"/>
    </source>
</evidence>
<keyword evidence="4 5" id="KW-0472">Membrane</keyword>
<dbReference type="GO" id="GO:0004930">
    <property type="term" value="F:G protein-coupled receptor activity"/>
    <property type="evidence" value="ECO:0007669"/>
    <property type="project" value="InterPro"/>
</dbReference>
<keyword evidence="9" id="KW-1185">Reference proteome</keyword>
<dbReference type="PROSITE" id="PS50262">
    <property type="entry name" value="G_PROTEIN_RECEP_F1_2"/>
    <property type="match status" value="1"/>
</dbReference>
<proteinExistence type="predicted"/>
<protein>
    <recommendedName>
        <fullName evidence="6">G-protein coupled receptors family 1 profile domain-containing protein</fullName>
    </recommendedName>
</protein>
<evidence type="ECO:0000313" key="7">
    <source>
        <dbReference type="EMBL" id="CAF1331667.1"/>
    </source>
</evidence>
<dbReference type="Gene3D" id="1.20.1070.10">
    <property type="entry name" value="Rhodopsin 7-helix transmembrane proteins"/>
    <property type="match status" value="1"/>
</dbReference>
<evidence type="ECO:0000313" key="8">
    <source>
        <dbReference type="EMBL" id="CAF1589623.1"/>
    </source>
</evidence>
<evidence type="ECO:0000256" key="3">
    <source>
        <dbReference type="ARBA" id="ARBA00022989"/>
    </source>
</evidence>
<dbReference type="GO" id="GO:0016020">
    <property type="term" value="C:membrane"/>
    <property type="evidence" value="ECO:0007669"/>
    <property type="project" value="UniProtKB-SubCell"/>
</dbReference>
<dbReference type="Proteomes" id="UP000663832">
    <property type="component" value="Unassembled WGS sequence"/>
</dbReference>
<reference evidence="8" key="1">
    <citation type="submission" date="2021-02" db="EMBL/GenBank/DDBJ databases">
        <authorList>
            <person name="Nowell W R."/>
        </authorList>
    </citation>
    <scope>NUCLEOTIDE SEQUENCE</scope>
</reference>
<feature type="transmembrane region" description="Helical" evidence="5">
    <location>
        <begin position="194"/>
        <end position="213"/>
    </location>
</feature>
<evidence type="ECO:0000256" key="1">
    <source>
        <dbReference type="ARBA" id="ARBA00004370"/>
    </source>
</evidence>
<dbReference type="SUPFAM" id="SSF81321">
    <property type="entry name" value="Family A G protein-coupled receptor-like"/>
    <property type="match status" value="1"/>
</dbReference>
<evidence type="ECO:0000259" key="6">
    <source>
        <dbReference type="PROSITE" id="PS50262"/>
    </source>
</evidence>